<proteinExistence type="inferred from homology"/>
<comment type="similarity">
    <text evidence="2 13">Belongs to the DNA polymerase type-C family. DnaE2 subfamily.</text>
</comment>
<keyword evidence="9 13" id="KW-0227">DNA damage</keyword>
<comment type="caution">
    <text evidence="15">The sequence shown here is derived from an EMBL/GenBank/DDBJ whole genome shotgun (WGS) entry which is preliminary data.</text>
</comment>
<dbReference type="SUPFAM" id="SSF89550">
    <property type="entry name" value="PHP domain-like"/>
    <property type="match status" value="1"/>
</dbReference>
<evidence type="ECO:0000256" key="9">
    <source>
        <dbReference type="ARBA" id="ARBA00022763"/>
    </source>
</evidence>
<keyword evidence="11 13" id="KW-0234">DNA repair</keyword>
<keyword evidence="16" id="KW-1185">Reference proteome</keyword>
<evidence type="ECO:0000256" key="8">
    <source>
        <dbReference type="ARBA" id="ARBA00022705"/>
    </source>
</evidence>
<comment type="function">
    <text evidence="13">DNA polymerase involved in damage-induced mutagenesis and translesion synthesis (TLS). It is not the major replicative DNA polymerase.</text>
</comment>
<comment type="catalytic activity">
    <reaction evidence="12 13">
        <text>DNA(n) + a 2'-deoxyribonucleoside 5'-triphosphate = DNA(n+1) + diphosphate</text>
        <dbReference type="Rhea" id="RHEA:22508"/>
        <dbReference type="Rhea" id="RHEA-COMP:17339"/>
        <dbReference type="Rhea" id="RHEA-COMP:17340"/>
        <dbReference type="ChEBI" id="CHEBI:33019"/>
        <dbReference type="ChEBI" id="CHEBI:61560"/>
        <dbReference type="ChEBI" id="CHEBI:173112"/>
        <dbReference type="EC" id="2.7.7.7"/>
    </reaction>
</comment>
<dbReference type="Pfam" id="PF07733">
    <property type="entry name" value="DNA_pol3_alpha"/>
    <property type="match status" value="1"/>
</dbReference>
<dbReference type="RefSeq" id="WP_394473326.1">
    <property type="nucleotide sequence ID" value="NZ_JBIGHY010000019.1"/>
</dbReference>
<feature type="domain" description="Polymerase/histidinol phosphatase N-terminal" evidence="14">
    <location>
        <begin position="6"/>
        <end position="73"/>
    </location>
</feature>
<dbReference type="InterPro" id="IPR023073">
    <property type="entry name" value="DnaE2"/>
</dbReference>
<protein>
    <recommendedName>
        <fullName evidence="4 13">Error-prone DNA polymerase</fullName>
        <ecNumber evidence="3 13">2.7.7.7</ecNumber>
    </recommendedName>
</protein>
<dbReference type="Pfam" id="PF14579">
    <property type="entry name" value="HHH_6"/>
    <property type="match status" value="1"/>
</dbReference>
<evidence type="ECO:0000256" key="11">
    <source>
        <dbReference type="ARBA" id="ARBA00023204"/>
    </source>
</evidence>
<evidence type="ECO:0000313" key="16">
    <source>
        <dbReference type="Proteomes" id="UP001606300"/>
    </source>
</evidence>
<evidence type="ECO:0000256" key="13">
    <source>
        <dbReference type="HAMAP-Rule" id="MF_01902"/>
    </source>
</evidence>
<dbReference type="PANTHER" id="PTHR32294">
    <property type="entry name" value="DNA POLYMERASE III SUBUNIT ALPHA"/>
    <property type="match status" value="1"/>
</dbReference>
<comment type="subcellular location">
    <subcellularLocation>
        <location evidence="1 13">Cytoplasm</location>
    </subcellularLocation>
</comment>
<dbReference type="InterPro" id="IPR011708">
    <property type="entry name" value="DNA_pol3_alpha_NTPase_dom"/>
</dbReference>
<keyword evidence="7 13" id="KW-0548">Nucleotidyltransferase</keyword>
<dbReference type="Pfam" id="PF02811">
    <property type="entry name" value="PHP"/>
    <property type="match status" value="1"/>
</dbReference>
<dbReference type="EC" id="2.7.7.7" evidence="3 13"/>
<keyword evidence="8 13" id="KW-0235">DNA replication</keyword>
<evidence type="ECO:0000259" key="14">
    <source>
        <dbReference type="SMART" id="SM00481"/>
    </source>
</evidence>
<dbReference type="SMART" id="SM00481">
    <property type="entry name" value="POLIIIAc"/>
    <property type="match status" value="1"/>
</dbReference>
<dbReference type="CDD" id="cd07434">
    <property type="entry name" value="PHP_PolIIIA_DnaE2"/>
    <property type="match status" value="1"/>
</dbReference>
<evidence type="ECO:0000313" key="15">
    <source>
        <dbReference type="EMBL" id="MFG6417269.1"/>
    </source>
</evidence>
<dbReference type="PANTHER" id="PTHR32294:SF4">
    <property type="entry name" value="ERROR-PRONE DNA POLYMERASE"/>
    <property type="match status" value="1"/>
</dbReference>
<dbReference type="CDD" id="cd04485">
    <property type="entry name" value="DnaE_OBF"/>
    <property type="match status" value="1"/>
</dbReference>
<dbReference type="Gene3D" id="2.40.50.140">
    <property type="entry name" value="Nucleic acid-binding proteins"/>
    <property type="match status" value="1"/>
</dbReference>
<organism evidence="15 16">
    <name type="scientific">Pelomonas dachongensis</name>
    <dbReference type="NCBI Taxonomy" id="3299029"/>
    <lineage>
        <taxon>Bacteria</taxon>
        <taxon>Pseudomonadati</taxon>
        <taxon>Pseudomonadota</taxon>
        <taxon>Betaproteobacteria</taxon>
        <taxon>Burkholderiales</taxon>
        <taxon>Sphaerotilaceae</taxon>
        <taxon>Roseateles</taxon>
    </lineage>
</organism>
<dbReference type="InterPro" id="IPR004013">
    <property type="entry name" value="PHP_dom"/>
</dbReference>
<gene>
    <name evidence="13" type="primary">dnaE2</name>
    <name evidence="15" type="ORF">ACG02S_25580</name>
</gene>
<evidence type="ECO:0000256" key="1">
    <source>
        <dbReference type="ARBA" id="ARBA00004496"/>
    </source>
</evidence>
<dbReference type="Proteomes" id="UP001606300">
    <property type="component" value="Unassembled WGS sequence"/>
</dbReference>
<dbReference type="HAMAP" id="MF_01902">
    <property type="entry name" value="DNApol_error_prone"/>
    <property type="match status" value="1"/>
</dbReference>
<evidence type="ECO:0000256" key="3">
    <source>
        <dbReference type="ARBA" id="ARBA00012417"/>
    </source>
</evidence>
<evidence type="ECO:0000256" key="7">
    <source>
        <dbReference type="ARBA" id="ARBA00022695"/>
    </source>
</evidence>
<dbReference type="InterPro" id="IPR004805">
    <property type="entry name" value="DnaE2/DnaE/PolC"/>
</dbReference>
<evidence type="ECO:0000256" key="4">
    <source>
        <dbReference type="ARBA" id="ARBA00017273"/>
    </source>
</evidence>
<dbReference type="InterPro" id="IPR029460">
    <property type="entry name" value="DNAPol_HHH"/>
</dbReference>
<dbReference type="InterPro" id="IPR003141">
    <property type="entry name" value="Pol/His_phosphatase_N"/>
</dbReference>
<keyword evidence="6 13" id="KW-0808">Transferase</keyword>
<dbReference type="InterPro" id="IPR004365">
    <property type="entry name" value="NA-bd_OB_tRNA"/>
</dbReference>
<dbReference type="NCBIfam" id="TIGR00594">
    <property type="entry name" value="polc"/>
    <property type="match status" value="1"/>
</dbReference>
<evidence type="ECO:0000256" key="12">
    <source>
        <dbReference type="ARBA" id="ARBA00049244"/>
    </source>
</evidence>
<dbReference type="Pfam" id="PF17657">
    <property type="entry name" value="DNA_pol3_finger"/>
    <property type="match status" value="1"/>
</dbReference>
<evidence type="ECO:0000256" key="5">
    <source>
        <dbReference type="ARBA" id="ARBA00022490"/>
    </source>
</evidence>
<dbReference type="EMBL" id="JBIGHY010000019">
    <property type="protein sequence ID" value="MFG6417269.1"/>
    <property type="molecule type" value="Genomic_DNA"/>
</dbReference>
<keyword evidence="10 13" id="KW-0239">DNA-directed DNA polymerase</keyword>
<name>A0ABW7EUT2_9BURK</name>
<dbReference type="InterPro" id="IPR012340">
    <property type="entry name" value="NA-bd_OB-fold"/>
</dbReference>
<dbReference type="Gene3D" id="1.10.150.870">
    <property type="match status" value="1"/>
</dbReference>
<dbReference type="Gene3D" id="3.20.20.140">
    <property type="entry name" value="Metal-dependent hydrolases"/>
    <property type="match status" value="1"/>
</dbReference>
<sequence>MIPPYAELRCVSNFTFLRGASKPEELVQRAKALGYAAIAIADECSMAGIVRAHTASKEAGIKLLVGSQFEVRSDTPFSFVVLATNRNGYGNLCEFITHLRRRSEKGSYYLDLAEIDSRTLADCVVIAVPDRRCTLEQMEVIARWLLRHWTGCCWLGWEQLRRLDDEVQLHKLRECSELTAVPIVAVGDVHMHVRSRKPLQDVLTATRLRMPITACGLKLRQNAEQHLRTRRRIAERCPPELMLETLRVADRCDFSLDELKYQYPDEVVPAGETPTTYLRRIVYEGAGRRWPSGIPAEAQTQIEHELALIAEMQYEHYFLTVYDIVAFARSRGILCQGRGSAANSVVCYCAGVTEVDPLRSSMLFERFISKERGEPPDIDVDFEHERREEVIQYLYRKYGRDRAALTATVASYRPRSTLRDVGKALGIADEAMEVLRSGTSAWELDLNDELITEAGLNKDSLLVRQLRELTGQLLSFPRHLGQHTGGFVLTNGPLSRLVPIENAAMPDRSIIQWDKDDLDLMGLLKVDVLALGMLTALRKALDLIGQRKGHMMEMQDIPAEDPVTYDMICRADTVGTFQVESRAQMSMLPRHRPRRFYDLVVQVAIVRPGPIQGGSVHPYLDRRSGRVPVSYPSPEIEKALGRTLGVPLFQEQCMQLAILCAGFTPGEADGLRRAMAAWRRTGSLDKYEPRIIQGMLERGYTDAFARNVFEQMKGFSSYGFPESHAASFAILVYASCWVKCHHPAEFLCAILNSQPMGFYSPSQLVQDAKRHGVDVRPIDVLHSDWDCTLENIEHQPAVRLGLRLVKGFKEASADRITAARAGTFFESAEELARLARLEHLDMQQLAASDALRSLSGHRRQQVWDAAALRRPPELLRDAPVDEPVLELAAAAEGEEVIWDYRTLGLTLRSHPLQLLRHRLDERRFLTAEELSLTDDGETVDYCGIVTLRQQPETAKGVVFVSLEDETGNVQVIVWPSVRQDQPKELLQSRLLAVQGRWQRQGDACSLIARSLEDLTPLLGELETSSRDFRL</sequence>
<dbReference type="Pfam" id="PF01336">
    <property type="entry name" value="tRNA_anti-codon"/>
    <property type="match status" value="1"/>
</dbReference>
<keyword evidence="5 13" id="KW-0963">Cytoplasm</keyword>
<dbReference type="NCBIfam" id="NF004225">
    <property type="entry name" value="PRK05672.1"/>
    <property type="match status" value="1"/>
</dbReference>
<evidence type="ECO:0000256" key="10">
    <source>
        <dbReference type="ARBA" id="ARBA00022932"/>
    </source>
</evidence>
<evidence type="ECO:0000256" key="6">
    <source>
        <dbReference type="ARBA" id="ARBA00022679"/>
    </source>
</evidence>
<dbReference type="InterPro" id="IPR040982">
    <property type="entry name" value="DNA_pol3_finger"/>
</dbReference>
<accession>A0ABW7EUT2</accession>
<evidence type="ECO:0000256" key="2">
    <source>
        <dbReference type="ARBA" id="ARBA00007391"/>
    </source>
</evidence>
<dbReference type="InterPro" id="IPR016195">
    <property type="entry name" value="Pol/histidinol_Pase-like"/>
</dbReference>
<reference evidence="15 16" key="1">
    <citation type="submission" date="2024-09" db="EMBL/GenBank/DDBJ databases">
        <title>Novel species of the genus Pelomonas and Roseateles isolated from streams.</title>
        <authorList>
            <person name="Lu H."/>
        </authorList>
    </citation>
    <scope>NUCLEOTIDE SEQUENCE [LARGE SCALE GENOMIC DNA]</scope>
    <source>
        <strain evidence="15 16">DC23W</strain>
    </source>
</reference>